<gene>
    <name evidence="5" type="ORF">GCM10022218_12720</name>
</gene>
<evidence type="ECO:0000313" key="5">
    <source>
        <dbReference type="EMBL" id="GAA4171907.1"/>
    </source>
</evidence>
<dbReference type="EMBL" id="BAAAZK010000002">
    <property type="protein sequence ID" value="GAA4171907.1"/>
    <property type="molecule type" value="Genomic_DNA"/>
</dbReference>
<organism evidence="5 6">
    <name type="scientific">Sphingobacterium ginsenosidimutans</name>
    <dbReference type="NCBI Taxonomy" id="687845"/>
    <lineage>
        <taxon>Bacteria</taxon>
        <taxon>Pseudomonadati</taxon>
        <taxon>Bacteroidota</taxon>
        <taxon>Sphingobacteriia</taxon>
        <taxon>Sphingobacteriales</taxon>
        <taxon>Sphingobacteriaceae</taxon>
        <taxon>Sphingobacterium</taxon>
    </lineage>
</organism>
<dbReference type="Proteomes" id="UP001500167">
    <property type="component" value="Unassembled WGS sequence"/>
</dbReference>
<evidence type="ECO:0000256" key="2">
    <source>
        <dbReference type="ARBA" id="ARBA00022803"/>
    </source>
</evidence>
<keyword evidence="1" id="KW-0677">Repeat</keyword>
<evidence type="ECO:0000313" key="6">
    <source>
        <dbReference type="Proteomes" id="UP001500167"/>
    </source>
</evidence>
<dbReference type="InterPro" id="IPR011990">
    <property type="entry name" value="TPR-like_helical_dom_sf"/>
</dbReference>
<dbReference type="RefSeq" id="WP_346084990.1">
    <property type="nucleotide sequence ID" value="NZ_BAAAZK010000002.1"/>
</dbReference>
<dbReference type="PROSITE" id="PS50293">
    <property type="entry name" value="TPR_REGION"/>
    <property type="match status" value="1"/>
</dbReference>
<dbReference type="SMART" id="SM00028">
    <property type="entry name" value="TPR"/>
    <property type="match status" value="4"/>
</dbReference>
<dbReference type="Pfam" id="PF13614">
    <property type="entry name" value="AAA_31"/>
    <property type="match status" value="1"/>
</dbReference>
<dbReference type="SUPFAM" id="SSF52540">
    <property type="entry name" value="P-loop containing nucleoside triphosphate hydrolases"/>
    <property type="match status" value="1"/>
</dbReference>
<evidence type="ECO:0000256" key="3">
    <source>
        <dbReference type="PROSITE-ProRule" id="PRU00339"/>
    </source>
</evidence>
<dbReference type="InterPro" id="IPR019734">
    <property type="entry name" value="TPR_rpt"/>
</dbReference>
<evidence type="ECO:0000259" key="4">
    <source>
        <dbReference type="Pfam" id="PF13614"/>
    </source>
</evidence>
<evidence type="ECO:0000256" key="1">
    <source>
        <dbReference type="ARBA" id="ARBA00022737"/>
    </source>
</evidence>
<feature type="repeat" description="TPR" evidence="3">
    <location>
        <begin position="436"/>
        <end position="469"/>
    </location>
</feature>
<protein>
    <recommendedName>
        <fullName evidence="4">AAA domain-containing protein</fullName>
    </recommendedName>
</protein>
<sequence length="538" mass="62138">MKTITFYSYKGGVGRSLALSNIAIKLSQLKKKVFVIDFDLEAPGLQFKFDEDYSLNSNDSNKGLVDYIHSFANENILPENLATYTCKLKAKNINDNNIDFLSAGNFENDEYWRKLATMKWSQLFYSRNSHGIRFFLDLKAKIEKDFAPDYLLIDSRTGITDISGITLKIFADEIVLLAVNNTENLFGTKKIITSLTSPKNELLNHNPKIHFILTRLPFPKEAEDKAYEYSIIKRWEKELIGVSNGKIKEISIIHTDKQVHRKEIVKIGSSSGTNTITYDYLKLFEKLTEDNLDEKTDLKFEAVKKAENFFNKALMEKDTLLQLEYLNEAINLDPSRHEYFMRRGYLLHSTNKFDEALQDYKEALKIKPNDPLIFFQLGNLHYSLGDYTTSLEYLNQVSFPFDWLLCLQGMALEKLGKTSDAEEKYSEGIDLFPTAFELLNGRANLLRKQKRFDEAYSDIYKAIEIDPDQGFLFATLAEINLESGKKDDFYLNLNVALSKNTNVSQLNTAKEVYQKVKDESRFLQLLEKYQISLDDLFQ</sequence>
<name>A0ABP7ZW90_9SPHI</name>
<keyword evidence="2 3" id="KW-0802">TPR repeat</keyword>
<dbReference type="SUPFAM" id="SSF48452">
    <property type="entry name" value="TPR-like"/>
    <property type="match status" value="1"/>
</dbReference>
<dbReference type="Pfam" id="PF13414">
    <property type="entry name" value="TPR_11"/>
    <property type="match status" value="1"/>
</dbReference>
<dbReference type="Pfam" id="PF00515">
    <property type="entry name" value="TPR_1"/>
    <property type="match status" value="1"/>
</dbReference>
<dbReference type="InterPro" id="IPR025669">
    <property type="entry name" value="AAA_dom"/>
</dbReference>
<dbReference type="Gene3D" id="3.40.50.300">
    <property type="entry name" value="P-loop containing nucleotide triphosphate hydrolases"/>
    <property type="match status" value="1"/>
</dbReference>
<keyword evidence="6" id="KW-1185">Reference proteome</keyword>
<feature type="repeat" description="TPR" evidence="3">
    <location>
        <begin position="337"/>
        <end position="370"/>
    </location>
</feature>
<dbReference type="PROSITE" id="PS50005">
    <property type="entry name" value="TPR"/>
    <property type="match status" value="2"/>
</dbReference>
<dbReference type="PANTHER" id="PTHR44858">
    <property type="entry name" value="TETRATRICOPEPTIDE REPEAT PROTEIN 6"/>
    <property type="match status" value="1"/>
</dbReference>
<comment type="caution">
    <text evidence="5">The sequence shown here is derived from an EMBL/GenBank/DDBJ whole genome shotgun (WGS) entry which is preliminary data.</text>
</comment>
<dbReference type="NCBIfam" id="NF047398">
    <property type="entry name" value="AAA_KGGVGR"/>
    <property type="match status" value="1"/>
</dbReference>
<dbReference type="Gene3D" id="1.25.40.10">
    <property type="entry name" value="Tetratricopeptide repeat domain"/>
    <property type="match status" value="2"/>
</dbReference>
<dbReference type="InterPro" id="IPR027417">
    <property type="entry name" value="P-loop_NTPase"/>
</dbReference>
<accession>A0ABP7ZW90</accession>
<reference evidence="6" key="1">
    <citation type="journal article" date="2019" name="Int. J. Syst. Evol. Microbiol.">
        <title>The Global Catalogue of Microorganisms (GCM) 10K type strain sequencing project: providing services to taxonomists for standard genome sequencing and annotation.</title>
        <authorList>
            <consortium name="The Broad Institute Genomics Platform"/>
            <consortium name="The Broad Institute Genome Sequencing Center for Infectious Disease"/>
            <person name="Wu L."/>
            <person name="Ma J."/>
        </authorList>
    </citation>
    <scope>NUCLEOTIDE SEQUENCE [LARGE SCALE GENOMIC DNA]</scope>
    <source>
        <strain evidence="6">JCM 16722</strain>
    </source>
</reference>
<dbReference type="InterPro" id="IPR050498">
    <property type="entry name" value="Ycf3"/>
</dbReference>
<dbReference type="PANTHER" id="PTHR44858:SF1">
    <property type="entry name" value="UDP-N-ACETYLGLUCOSAMINE--PEPTIDE N-ACETYLGLUCOSAMINYLTRANSFERASE SPINDLY-RELATED"/>
    <property type="match status" value="1"/>
</dbReference>
<proteinExistence type="predicted"/>
<feature type="domain" description="AAA" evidence="4">
    <location>
        <begin position="1"/>
        <end position="42"/>
    </location>
</feature>